<dbReference type="eggNOG" id="COG2205">
    <property type="taxonomic scope" value="Bacteria"/>
</dbReference>
<feature type="transmembrane region" description="Helical" evidence="1">
    <location>
        <begin position="264"/>
        <end position="289"/>
    </location>
</feature>
<dbReference type="Pfam" id="PF13687">
    <property type="entry name" value="DUF4153"/>
    <property type="match status" value="1"/>
</dbReference>
<sequence length="515" mass="58748">MMEDLKIVQVEETNKTPVQKEDIYLLISSVVLGLLFDTLFYKKPLGISYPLFVIAFYIVFLGNLRCKVKFKCNFGWFLSIPIITLSVTYFTGSNQIFAALNFLIIPILIIAQTVLINEGNKYKWFDARFIKDIFYGVFNRTLGNILKPFVVVLSSLRIRKSDGKHDVLQRVLIGLAMSIPLLMIIISLLTSADRVFKHLIDNIVSSLGSINLSDFPIQGTLVLLISILVFSYTWSFLKPTDKECPSTQRQQGPESKQSTIWDPVISITVMSLINGVYLVFILIQFAYMFGSVNNGLPADFTYAEYARRGFFELLMVTLINFSLLLSSIKFTGNNGKSVARIVRILHSLLVLCTMVILSSAYLRMSLYEAAYGYTYLRVLTHSFMIFLFVLLVIALYKVWNEGISLLKPYVVLAIAAYMILNFANIDVLIAKKNIDRYMETGRLDTYYLRRLSYDSIPVLVKLLDEENVPLELKNDLAQKQKELSEKQAWQSFNLSRHKAGQVLSQYDLKSSETMP</sequence>
<proteinExistence type="predicted"/>
<feature type="transmembrane region" description="Helical" evidence="1">
    <location>
        <begin position="374"/>
        <end position="396"/>
    </location>
</feature>
<dbReference type="HOGENOM" id="CLU_025121_1_1_9"/>
<dbReference type="RefSeq" id="WP_007784748.1">
    <property type="nucleotide sequence ID" value="NZ_CM001441.1"/>
</dbReference>
<keyword evidence="3" id="KW-1185">Reference proteome</keyword>
<feature type="transmembrane region" description="Helical" evidence="1">
    <location>
        <begin position="167"/>
        <end position="189"/>
    </location>
</feature>
<feature type="transmembrane region" description="Helical" evidence="1">
    <location>
        <begin position="344"/>
        <end position="362"/>
    </location>
</feature>
<reference evidence="2 3" key="1">
    <citation type="submission" date="2011-11" db="EMBL/GenBank/DDBJ databases">
        <title>The Noncontiguous Finished genome of Desulfosporosinus youngiae DSM 17734.</title>
        <authorList>
            <consortium name="US DOE Joint Genome Institute (JGI-PGF)"/>
            <person name="Lucas S."/>
            <person name="Han J."/>
            <person name="Lapidus A."/>
            <person name="Cheng J.-F."/>
            <person name="Goodwin L."/>
            <person name="Pitluck S."/>
            <person name="Peters L."/>
            <person name="Ovchinnikova G."/>
            <person name="Lu M."/>
            <person name="Land M.L."/>
            <person name="Hauser L."/>
            <person name="Pester M."/>
            <person name="Spring S."/>
            <person name="Ollivier B."/>
            <person name="Rattei T."/>
            <person name="Klenk H.-P."/>
            <person name="Wagner M."/>
            <person name="Loy A."/>
            <person name="Woyke T.J."/>
        </authorList>
    </citation>
    <scope>NUCLEOTIDE SEQUENCE [LARGE SCALE GENOMIC DNA]</scope>
    <source>
        <strain evidence="2 3">DSM 17734</strain>
    </source>
</reference>
<feature type="transmembrane region" description="Helical" evidence="1">
    <location>
        <begin position="408"/>
        <end position="430"/>
    </location>
</feature>
<evidence type="ECO:0000313" key="3">
    <source>
        <dbReference type="Proteomes" id="UP000005104"/>
    </source>
</evidence>
<feature type="transmembrane region" description="Helical" evidence="1">
    <location>
        <begin position="23"/>
        <end position="41"/>
    </location>
</feature>
<keyword evidence="1" id="KW-1133">Transmembrane helix</keyword>
<dbReference type="STRING" id="768710.DesyoDRAFT_3355"/>
<feature type="transmembrane region" description="Helical" evidence="1">
    <location>
        <begin position="309"/>
        <end position="332"/>
    </location>
</feature>
<feature type="transmembrane region" description="Helical" evidence="1">
    <location>
        <begin position="47"/>
        <end position="66"/>
    </location>
</feature>
<feature type="transmembrane region" description="Helical" evidence="1">
    <location>
        <begin position="96"/>
        <end position="116"/>
    </location>
</feature>
<gene>
    <name evidence="2" type="ORF">DesyoDRAFT_3355</name>
</gene>
<evidence type="ECO:0000313" key="2">
    <source>
        <dbReference type="EMBL" id="EHQ90381.1"/>
    </source>
</evidence>
<keyword evidence="1" id="KW-0472">Membrane</keyword>
<protein>
    <submittedName>
        <fullName evidence="2">Uncharacterized protein</fullName>
    </submittedName>
</protein>
<dbReference type="EMBL" id="CM001441">
    <property type="protein sequence ID" value="EHQ90381.1"/>
    <property type="molecule type" value="Genomic_DNA"/>
</dbReference>
<name>H5Y5D1_9FIRM</name>
<dbReference type="AlphaFoldDB" id="H5Y5D1"/>
<evidence type="ECO:0000256" key="1">
    <source>
        <dbReference type="SAM" id="Phobius"/>
    </source>
</evidence>
<keyword evidence="1" id="KW-0812">Transmembrane</keyword>
<dbReference type="Proteomes" id="UP000005104">
    <property type="component" value="Chromosome"/>
</dbReference>
<dbReference type="InterPro" id="IPR025291">
    <property type="entry name" value="DUF4153"/>
</dbReference>
<feature type="transmembrane region" description="Helical" evidence="1">
    <location>
        <begin position="73"/>
        <end position="90"/>
    </location>
</feature>
<accession>H5Y5D1</accession>
<organism evidence="2 3">
    <name type="scientific">Desulfosporosinus youngiae DSM 17734</name>
    <dbReference type="NCBI Taxonomy" id="768710"/>
    <lineage>
        <taxon>Bacteria</taxon>
        <taxon>Bacillati</taxon>
        <taxon>Bacillota</taxon>
        <taxon>Clostridia</taxon>
        <taxon>Eubacteriales</taxon>
        <taxon>Desulfitobacteriaceae</taxon>
        <taxon>Desulfosporosinus</taxon>
    </lineage>
</organism>
<feature type="transmembrane region" description="Helical" evidence="1">
    <location>
        <begin position="215"/>
        <end position="237"/>
    </location>
</feature>